<evidence type="ECO:0000313" key="27">
    <source>
        <dbReference type="EMBL" id="KAL3058472.1"/>
    </source>
</evidence>
<feature type="transmembrane region" description="Helical" evidence="21">
    <location>
        <begin position="137"/>
        <end position="156"/>
    </location>
</feature>
<feature type="transmembrane region" description="Helical" evidence="21">
    <location>
        <begin position="107"/>
        <end position="125"/>
    </location>
</feature>
<keyword evidence="14" id="KW-0325">Glycoprotein</keyword>
<keyword evidence="15 21" id="KW-0739">Sodium transport</keyword>
<feature type="transmembrane region" description="Helical" evidence="21">
    <location>
        <begin position="1256"/>
        <end position="1276"/>
    </location>
</feature>
<feature type="transmembrane region" description="Helical" evidence="21">
    <location>
        <begin position="734"/>
        <end position="759"/>
    </location>
</feature>
<accession>A0ABD2GXD0</accession>
<feature type="transmembrane region" description="Helical" evidence="21">
    <location>
        <begin position="353"/>
        <end position="372"/>
    </location>
</feature>
<evidence type="ECO:0000256" key="4">
    <source>
        <dbReference type="ARBA" id="ARBA00022475"/>
    </source>
</evidence>
<organism evidence="27 28">
    <name type="scientific">Pagothenia borchgrevinki</name>
    <name type="common">Bald rockcod</name>
    <name type="synonym">Trematomus borchgrevinki</name>
    <dbReference type="NCBI Taxonomy" id="8213"/>
    <lineage>
        <taxon>Eukaryota</taxon>
        <taxon>Metazoa</taxon>
        <taxon>Chordata</taxon>
        <taxon>Craniata</taxon>
        <taxon>Vertebrata</taxon>
        <taxon>Euteleostomi</taxon>
        <taxon>Actinopterygii</taxon>
        <taxon>Neopterygii</taxon>
        <taxon>Teleostei</taxon>
        <taxon>Neoteleostei</taxon>
        <taxon>Acanthomorphata</taxon>
        <taxon>Eupercaria</taxon>
        <taxon>Perciformes</taxon>
        <taxon>Notothenioidei</taxon>
        <taxon>Nototheniidae</taxon>
        <taxon>Pagothenia</taxon>
    </lineage>
</organism>
<dbReference type="Gene3D" id="1.10.238.10">
    <property type="entry name" value="EF-hand"/>
    <property type="match status" value="1"/>
</dbReference>
<feature type="compositionally biased region" description="Polar residues" evidence="22">
    <location>
        <begin position="607"/>
        <end position="617"/>
    </location>
</feature>
<evidence type="ECO:0000256" key="10">
    <source>
        <dbReference type="ARBA" id="ARBA00023053"/>
    </source>
</evidence>
<dbReference type="InterPro" id="IPR027359">
    <property type="entry name" value="Volt_channel_dom_sf"/>
</dbReference>
<dbReference type="FunFam" id="1.10.287.70:FF:000001">
    <property type="entry name" value="Sodium channel protein"/>
    <property type="match status" value="1"/>
</dbReference>
<evidence type="ECO:0000256" key="11">
    <source>
        <dbReference type="ARBA" id="ARBA00023065"/>
    </source>
</evidence>
<dbReference type="Gene3D" id="1.20.5.1190">
    <property type="entry name" value="iswi atpase"/>
    <property type="match status" value="1"/>
</dbReference>
<feature type="transmembrane region" description="Helical" evidence="21">
    <location>
        <begin position="1637"/>
        <end position="1662"/>
    </location>
</feature>
<dbReference type="Pfam" id="PF06512">
    <property type="entry name" value="Na_trans_assoc"/>
    <property type="match status" value="1"/>
</dbReference>
<reference evidence="27 28" key="2">
    <citation type="journal article" date="2024" name="G3 (Bethesda)">
        <title>The genome of the cryopelagic Antarctic bald notothen, Trematomus borchgrevinki.</title>
        <authorList>
            <person name="Rayamajhi N."/>
            <person name="Rivera-Colon A.G."/>
            <person name="Minhas B.F."/>
            <person name="Cheng C.C."/>
            <person name="Catchen J.M."/>
        </authorList>
    </citation>
    <scope>NUCLEOTIDE SEQUENCE [LARGE SCALE GENOMIC DNA]</scope>
    <source>
        <strain evidence="27">AGRC-2024</strain>
    </source>
</reference>
<evidence type="ECO:0000259" key="26">
    <source>
        <dbReference type="Pfam" id="PF24609"/>
    </source>
</evidence>
<feature type="transmembrane region" description="Helical" evidence="21">
    <location>
        <begin position="852"/>
        <end position="880"/>
    </location>
</feature>
<feature type="transmembrane region" description="Helical" evidence="21">
    <location>
        <begin position="259"/>
        <end position="279"/>
    </location>
</feature>
<evidence type="ECO:0000256" key="5">
    <source>
        <dbReference type="ARBA" id="ARBA00022553"/>
    </source>
</evidence>
<comment type="function">
    <text evidence="21">Mediates the voltage-dependent sodium ion permeability of excitable membranes. Assuming opened or closed conformations in response to the voltage difference across the membrane, the protein forms a sodium-selective channel through which Na(+) ions may pass in accordance with their electrochemical gradient.</text>
</comment>
<keyword evidence="6 21" id="KW-0812">Transmembrane</keyword>
<proteinExistence type="inferred from homology"/>
<feature type="transmembrane region" description="Helical" evidence="21">
    <location>
        <begin position="1683"/>
        <end position="1702"/>
    </location>
</feature>
<evidence type="ECO:0000256" key="14">
    <source>
        <dbReference type="ARBA" id="ARBA00023180"/>
    </source>
</evidence>
<dbReference type="FunFam" id="1.20.120.350:FF:000005">
    <property type="entry name" value="Sodium channel protein"/>
    <property type="match status" value="1"/>
</dbReference>
<dbReference type="EMBL" id="JBIYXZ010002074">
    <property type="protein sequence ID" value="KAL3058472.1"/>
    <property type="molecule type" value="Genomic_DNA"/>
</dbReference>
<gene>
    <name evidence="27" type="ORF">OYC64_010597</name>
</gene>
<evidence type="ECO:0000256" key="7">
    <source>
        <dbReference type="ARBA" id="ARBA00022737"/>
    </source>
</evidence>
<evidence type="ECO:0000256" key="6">
    <source>
        <dbReference type="ARBA" id="ARBA00022692"/>
    </source>
</evidence>
<feature type="domain" description="Voltage-gated Na+ ion channel cytoplasmic" evidence="25">
    <location>
        <begin position="547"/>
        <end position="690"/>
    </location>
</feature>
<evidence type="ECO:0000256" key="19">
    <source>
        <dbReference type="ARBA" id="ARBA00055248"/>
    </source>
</evidence>
<keyword evidence="9 21" id="KW-1133">Transmembrane helix</keyword>
<feature type="domain" description="Ion transport" evidence="23">
    <location>
        <begin position="1184"/>
        <end position="1460"/>
    </location>
</feature>
<dbReference type="PRINTS" id="PR01667">
    <property type="entry name" value="NACHANNEL8"/>
</dbReference>
<dbReference type="PANTHER" id="PTHR10037:SF23">
    <property type="entry name" value="SODIUM CHANNEL PROTEIN TYPE 8 SUBUNIT ALPHA"/>
    <property type="match status" value="1"/>
</dbReference>
<feature type="domain" description="Ion transport" evidence="23">
    <location>
        <begin position="137"/>
        <end position="426"/>
    </location>
</feature>
<evidence type="ECO:0000256" key="2">
    <source>
        <dbReference type="ARBA" id="ARBA00022448"/>
    </source>
</evidence>
<evidence type="ECO:0000256" key="9">
    <source>
        <dbReference type="ARBA" id="ARBA00022989"/>
    </source>
</evidence>
<keyword evidence="5" id="KW-0597">Phosphoprotein</keyword>
<feature type="region of interest" description="Disordered" evidence="22">
    <location>
        <begin position="448"/>
        <end position="541"/>
    </location>
</feature>
<keyword evidence="7" id="KW-0677">Repeat</keyword>
<dbReference type="Pfam" id="PF00520">
    <property type="entry name" value="Ion_trans"/>
    <property type="match status" value="4"/>
</dbReference>
<evidence type="ECO:0000256" key="15">
    <source>
        <dbReference type="ARBA" id="ARBA00023201"/>
    </source>
</evidence>
<comment type="catalytic activity">
    <reaction evidence="17">
        <text>Na(+)(in) = Na(+)(out)</text>
        <dbReference type="Rhea" id="RHEA:34963"/>
        <dbReference type="ChEBI" id="CHEBI:29101"/>
    </reaction>
</comment>
<feature type="transmembrane region" description="Helical" evidence="21">
    <location>
        <begin position="771"/>
        <end position="790"/>
    </location>
</feature>
<keyword evidence="10 21" id="KW-0915">Sodium</keyword>
<keyword evidence="28" id="KW-1185">Reference proteome</keyword>
<feature type="transmembrane region" description="Helical" evidence="21">
    <location>
        <begin position="232"/>
        <end position="253"/>
    </location>
</feature>
<keyword evidence="4" id="KW-1003">Cell membrane</keyword>
<comment type="subcellular location">
    <subcellularLocation>
        <location evidence="1 21">Cell membrane</location>
        <topology evidence="1 21">Multi-pass membrane protein</topology>
    </subcellularLocation>
</comment>
<feature type="transmembrane region" description="Helical" evidence="21">
    <location>
        <begin position="1574"/>
        <end position="1593"/>
    </location>
</feature>
<dbReference type="PRINTS" id="PR00170">
    <property type="entry name" value="NACHANNEL"/>
</dbReference>
<dbReference type="SUPFAM" id="SSF81324">
    <property type="entry name" value="Voltage-gated potassium channels"/>
    <property type="match status" value="4"/>
</dbReference>
<dbReference type="InterPro" id="IPR044564">
    <property type="entry name" value="Na_chnl_inactivation_gate"/>
</dbReference>
<evidence type="ECO:0000256" key="13">
    <source>
        <dbReference type="ARBA" id="ARBA00023157"/>
    </source>
</evidence>
<feature type="transmembrane region" description="Helical" evidence="21">
    <location>
        <begin position="1225"/>
        <end position="1244"/>
    </location>
</feature>
<sequence length="1973" mass="224359">MAAYLMSPPGPASFKKFTPESLLDIEKRIQVEKNKKPPKPRSDSSHRDTSEENEAKPNSDLEAGKSLPFIYGDVPKGMSGVPLEDLDPYYQNLNLKTFIVFNSGKTLFRFSATSSMYILTPFNLLRRIAIKILIHSYPFNMIIMCTILTNCIFMTFSDPPEWSKQVEYTFTGIYTFESLTKMVARGFAIDGFTFLRDPWNWLDFMVISMAYITEFVDLGNVSALRTFRVLRALKTISVIPGLKTIVGALIQSVKKLADVMILTVFCLSVFALIGLQLFMGNLRQKCVIWPINMTERYLANGSRGFDWDEYIMNDKNFYFLPNQLDALLCGNSSDSGRCPEGFVCMKAGRNPNYGYTSFDSFGWAFLTLFRLMTQDFWENLYMLTLRAAGKTYMIFFVLVIFVGSFYLVNLILAVVAMAYEEQNQATMEEAEQKEAEFKAMLEQLKRQQEETQAAAMATSAGTVSEAALEDEGGGHLSRSSSEVSKLSSKSAKERRNRKKKWRQKEQDKEKGDSEKVVKSESDDGSKKSTIRFPGSRLGRKTSIMNQSLLSIPGSPFMSRHNSRSSIFSFKGRSKDMGSENEFADDEHSTVEESEERRGSLFIPYRRNSYSGYSQGSSRIHPLAPQSGGKRNSTVDCNGVVSLIGPGPGRRLLPETTDVEIKKKHSGSLMVSVDQLNSSFKGKDRANSQMSVVTNTLLEELEESQRKCPPCWYKFANVFLIWECFPMWLKIKHIVYLIVMDPFVDLAITICIVLNTLFMAMEHYPMTPQFEGVLAVGNLVFTGIFAGEMFAKLVAMDPYYYFQGGWNCFDGFIVTLSLVELGLADVEGLSVLRSFRLLRVFKLAKSWPTLNMLIKIIGNSVGALGNLTLVLAIIVFIFAVVGMQLFGKSYKDCVCKINVTCVLPRWHMHDFFHSFLIVFRVLCGEWIETMWDCMEVAGQTMCLTVFMMVMVIGNLVVLNLFLALLLSSFSADNLAATDDDGEPNNLQLAMARIKIGIAWFKVHMAILVASVLKKPEEDEQKPLDEMYEKKLNCIANHTVDINRELDYAKNGNGTTSGIGSSVGKYMIDEDYMSFIHNPNLTVCVPIAVGESDFENLNTEDFSSESEVENSKDLDDTSSSEGSTIDIKPDVEDVAVVEVVEEYVDPAVCWTEECIAKYKCCDVPITHGWGKPWWWLRKTCYLIVEHNWFETLIIFMILLSSGALAFEDVYIEQRKTIKIILEYADRVFTYIFILEMLLKWVAYGFVKYFTNAWCWLDFFIVDVSIVSLIANALGYSDLGPIKSLRTLRALRPLRALSRFEGMRVVVNALVGAIPSIMNVLLVCLIFWLIFSIMGVNLFAGKYYYCYNNTAEENFLPHVVNNKTECFALINSNYTEVRWKNVKINFDNVGAGYLALLQVATFKGWMDIMYAAIDSRRVEDQPIYEDNLYMYIYFVIFIIFGSFFTLNLFIGVIIDNFNQQKKKFGGQDIFMTEEQKKYYNAMKKLGSKKPQKPIPRPQNPIQGMVFDFVTQQVFDISIMILICLNMVTMMIETDDQTKETDEVLYWVNFIFIVVFTCEFVLKLTALRHYYFTNGWNIFDVVVVILSIVGMFLADIIEKYFVSPTLFRVIRLARIGRILRLIKGAKGIRTLLFALMMSLPALFNIGLLLFLVMFIFSIFGMSNFGYVRHMSGIDDMYNFETFGNSMIILFMITTSAGWDGLLLPILNYAPDCEPKLENAGTPATGDCGNPSVGIFFFVMYIIISFLIVVNMYIAIILENFSVATEESADPLSEDDFETFYEIWEKFDPDASQFINYAKLSDFADALEHPFRVPKPNTIELIAMDMPMVSGDRIHCLDILFAFTKRVLGDSGELDMLRQQMEERFVAANPSKVSYEPITTTLRRKQEEVSARIIQRSYRAYLGRRGFVCKRKRVNNKVENGGNNPEQEKKEGTPSTASLPSYDSVTKPDKEKEDGNNEDKGGRKEKGRNQKDIRESKC</sequence>
<comment type="function">
    <text evidence="19">Pore-forming subunit of a voltage-gated sodium (Nav) channel that directly mediates the depolarizing phase of action potentials in excitable membranes. Navs, also called VGSCs (voltage-gated sodium channels) or VDSCs (voltage-dependent sodium channels), operate by switching between closed and open conformations depending on the voltage difference across the membrane. In the open conformation they allow Na(+) ions to selectively pass through the pore, along their electrochemical gradient. The influx of Na+ ions provokes membrane depolarization, initiating the propagation of electrical signals throughout cells and tissues.</text>
</comment>
<dbReference type="InterPro" id="IPR024583">
    <property type="entry name" value="Na_trans_cytopl"/>
</dbReference>
<keyword evidence="8 21" id="KW-0851">Voltage-gated channel</keyword>
<feature type="region of interest" description="Disordered" evidence="22">
    <location>
        <begin position="1911"/>
        <end position="1973"/>
    </location>
</feature>
<dbReference type="Proteomes" id="UP001619887">
    <property type="component" value="Unassembled WGS sequence"/>
</dbReference>
<feature type="domain" description="Sodium ion transport-associated" evidence="24">
    <location>
        <begin position="979"/>
        <end position="1179"/>
    </location>
</feature>
<feature type="transmembrane region" description="Helical" evidence="21">
    <location>
        <begin position="1510"/>
        <end position="1528"/>
    </location>
</feature>
<keyword evidence="2 21" id="KW-0813">Transport</keyword>
<dbReference type="InterPro" id="IPR008054">
    <property type="entry name" value="Na_channel_a8su"/>
</dbReference>
<evidence type="ECO:0000256" key="20">
    <source>
        <dbReference type="ARBA" id="ARBA00064899"/>
    </source>
</evidence>
<dbReference type="Pfam" id="PF11933">
    <property type="entry name" value="Na_trans_cytopl"/>
    <property type="match status" value="1"/>
</dbReference>
<keyword evidence="13" id="KW-1015">Disulfide bond</keyword>
<feature type="transmembrane region" description="Helical" evidence="21">
    <location>
        <begin position="1302"/>
        <end position="1328"/>
    </location>
</feature>
<feature type="region of interest" description="Disordered" evidence="22">
    <location>
        <begin position="1098"/>
        <end position="1122"/>
    </location>
</feature>
<feature type="domain" description="Ion transport" evidence="23">
    <location>
        <begin position="741"/>
        <end position="971"/>
    </location>
</feature>
<comment type="similarity">
    <text evidence="18">Belongs to the sodium channel (TC 1.A.1.10) family. Nav1.4/SCN4A subfamily.</text>
</comment>
<evidence type="ECO:0000256" key="21">
    <source>
        <dbReference type="RuleBase" id="RU361132"/>
    </source>
</evidence>
<dbReference type="InterPro" id="IPR010526">
    <property type="entry name" value="Na_trans_assoc_dom"/>
</dbReference>
<feature type="compositionally biased region" description="Basic residues" evidence="22">
    <location>
        <begin position="492"/>
        <end position="502"/>
    </location>
</feature>
<feature type="transmembrane region" description="Helical" evidence="21">
    <location>
        <begin position="1540"/>
        <end position="1562"/>
    </location>
</feature>
<feature type="compositionally biased region" description="Basic and acidic residues" evidence="22">
    <location>
        <begin position="27"/>
        <end position="63"/>
    </location>
</feature>
<evidence type="ECO:0000256" key="1">
    <source>
        <dbReference type="ARBA" id="ARBA00004651"/>
    </source>
</evidence>
<evidence type="ECO:0000256" key="12">
    <source>
        <dbReference type="ARBA" id="ARBA00023136"/>
    </source>
</evidence>
<dbReference type="FunFam" id="1.20.120.350:FF:000002">
    <property type="entry name" value="Sodium channel protein"/>
    <property type="match status" value="1"/>
</dbReference>
<evidence type="ECO:0000256" key="22">
    <source>
        <dbReference type="SAM" id="MobiDB-lite"/>
    </source>
</evidence>
<feature type="transmembrane region" description="Helical" evidence="21">
    <location>
        <begin position="201"/>
        <end position="220"/>
    </location>
</feature>
<dbReference type="PANTHER" id="PTHR10037">
    <property type="entry name" value="VOLTAGE-GATED CATION CHANNEL CALCIUM AND SODIUM"/>
    <property type="match status" value="1"/>
</dbReference>
<dbReference type="FunFam" id="1.10.238.10:FF:000002">
    <property type="entry name" value="Sodium channel protein"/>
    <property type="match status" value="1"/>
</dbReference>
<dbReference type="InterPro" id="IPR001696">
    <property type="entry name" value="Na_channel_asu"/>
</dbReference>
<feature type="compositionally biased region" description="Low complexity" evidence="22">
    <location>
        <begin position="477"/>
        <end position="489"/>
    </location>
</feature>
<feature type="domain" description="SCN5A-like C-terminal IQ motif" evidence="26">
    <location>
        <begin position="1875"/>
        <end position="1901"/>
    </location>
</feature>
<dbReference type="CDD" id="cd13433">
    <property type="entry name" value="Na_channel_gate"/>
    <property type="match status" value="1"/>
</dbReference>
<dbReference type="FunFam" id="1.20.120.350:FF:000003">
    <property type="entry name" value="Voltage-dependent sodium channel"/>
    <property type="match status" value="1"/>
</dbReference>
<dbReference type="InterPro" id="IPR043203">
    <property type="entry name" value="VGCC_Ca_Na"/>
</dbReference>
<feature type="compositionally biased region" description="Low complexity" evidence="22">
    <location>
        <begin position="450"/>
        <end position="462"/>
    </location>
</feature>
<keyword evidence="3 21" id="KW-0894">Sodium channel</keyword>
<evidence type="ECO:0000256" key="16">
    <source>
        <dbReference type="ARBA" id="ARBA00023303"/>
    </source>
</evidence>
<evidence type="ECO:0000256" key="8">
    <source>
        <dbReference type="ARBA" id="ARBA00022882"/>
    </source>
</evidence>
<feature type="transmembrane region" description="Helical" evidence="21">
    <location>
        <begin position="392"/>
        <end position="419"/>
    </location>
</feature>
<dbReference type="FunFam" id="1.20.120.350:FF:000004">
    <property type="entry name" value="Sodium channel protein"/>
    <property type="match status" value="1"/>
</dbReference>
<evidence type="ECO:0000259" key="23">
    <source>
        <dbReference type="Pfam" id="PF00520"/>
    </source>
</evidence>
<dbReference type="Pfam" id="PF24609">
    <property type="entry name" value="IQ_SCN5A_C"/>
    <property type="match status" value="1"/>
</dbReference>
<feature type="compositionally biased region" description="Polar residues" evidence="22">
    <location>
        <begin position="1928"/>
        <end position="1939"/>
    </location>
</feature>
<dbReference type="Gene3D" id="1.10.287.70">
    <property type="match status" value="4"/>
</dbReference>
<keyword evidence="16 21" id="KW-0407">Ion channel</keyword>
<feature type="compositionally biased region" description="Basic and acidic residues" evidence="22">
    <location>
        <begin position="1941"/>
        <end position="1973"/>
    </location>
</feature>
<reference evidence="27 28" key="1">
    <citation type="journal article" date="2022" name="G3 (Bethesda)">
        <title>Evaluating Illumina-, Nanopore-, and PacBio-based genome assembly strategies with the bald notothen, Trematomus borchgrevinki.</title>
        <authorList>
            <person name="Rayamajhi N."/>
            <person name="Cheng C.C."/>
            <person name="Catchen J.M."/>
        </authorList>
    </citation>
    <scope>NUCLEOTIDE SEQUENCE [LARGE SCALE GENOMIC DNA]</scope>
    <source>
        <strain evidence="27">AGRC-2024</strain>
    </source>
</reference>
<feature type="transmembrane region" description="Helical" evidence="21">
    <location>
        <begin position="1186"/>
        <end position="1204"/>
    </location>
</feature>
<dbReference type="FunFam" id="1.10.287.70:FF:000006">
    <property type="entry name" value="Sodium channel protein"/>
    <property type="match status" value="1"/>
</dbReference>
<feature type="region of interest" description="Disordered" evidence="22">
    <location>
        <begin position="569"/>
        <end position="631"/>
    </location>
</feature>
<name>A0ABD2GXD0_PAGBO</name>
<feature type="transmembrane region" description="Helical" evidence="21">
    <location>
        <begin position="1730"/>
        <end position="1753"/>
    </location>
</feature>
<feature type="compositionally biased region" description="Basic and acidic residues" evidence="22">
    <location>
        <begin position="585"/>
        <end position="598"/>
    </location>
</feature>
<dbReference type="GO" id="GO:0001518">
    <property type="term" value="C:voltage-gated sodium channel complex"/>
    <property type="evidence" value="ECO:0007669"/>
    <property type="project" value="UniProtKB-UniRule"/>
</dbReference>
<feature type="region of interest" description="Disordered" evidence="22">
    <location>
        <begin position="27"/>
        <end position="66"/>
    </location>
</feature>
<comment type="caution">
    <text evidence="21">Lacks conserved residue(s) required for the propagation of feature annotation.</text>
</comment>
<keyword evidence="12 21" id="KW-0472">Membrane</keyword>
<comment type="caution">
    <text evidence="27">The sequence shown here is derived from an EMBL/GenBank/DDBJ whole genome shotgun (WGS) entry which is preliminary data.</text>
</comment>
<feature type="domain" description="Ion transport" evidence="23">
    <location>
        <begin position="1509"/>
        <end position="1763"/>
    </location>
</feature>
<evidence type="ECO:0000313" key="28">
    <source>
        <dbReference type="Proteomes" id="UP001619887"/>
    </source>
</evidence>
<protein>
    <recommendedName>
        <fullName evidence="21">Sodium channel protein</fullName>
    </recommendedName>
</protein>
<dbReference type="InterPro" id="IPR058542">
    <property type="entry name" value="IQ_SCN5A_C"/>
</dbReference>
<feature type="compositionally biased region" description="Basic and acidic residues" evidence="22">
    <location>
        <begin position="503"/>
        <end position="526"/>
    </location>
</feature>
<evidence type="ECO:0000256" key="18">
    <source>
        <dbReference type="ARBA" id="ARBA00038083"/>
    </source>
</evidence>
<dbReference type="Gene3D" id="1.20.120.350">
    <property type="entry name" value="Voltage-gated potassium channels. Chain C"/>
    <property type="match status" value="4"/>
</dbReference>
<dbReference type="GO" id="GO:0005272">
    <property type="term" value="F:sodium channel activity"/>
    <property type="evidence" value="ECO:0007669"/>
    <property type="project" value="UniProtKB-KW"/>
</dbReference>
<evidence type="ECO:0000259" key="25">
    <source>
        <dbReference type="Pfam" id="PF11933"/>
    </source>
</evidence>
<evidence type="ECO:0000256" key="17">
    <source>
        <dbReference type="ARBA" id="ARBA00036239"/>
    </source>
</evidence>
<dbReference type="PROSITE" id="PS50096">
    <property type="entry name" value="IQ"/>
    <property type="match status" value="1"/>
</dbReference>
<keyword evidence="11 21" id="KW-0406">Ion transport</keyword>
<feature type="transmembrane region" description="Helical" evidence="21">
    <location>
        <begin position="942"/>
        <end position="965"/>
    </location>
</feature>
<feature type="transmembrane region" description="Helical" evidence="21">
    <location>
        <begin position="1427"/>
        <end position="1451"/>
    </location>
</feature>
<dbReference type="InterPro" id="IPR005821">
    <property type="entry name" value="Ion_trans_dom"/>
</dbReference>
<comment type="subunit">
    <text evidence="20">Voltage-gated sodium (Nav) channels consist of an ion-conducting alpha subunit which is functional on its own associated with regulatory beta subunits.</text>
</comment>
<evidence type="ECO:0000259" key="24">
    <source>
        <dbReference type="Pfam" id="PF06512"/>
    </source>
</evidence>
<evidence type="ECO:0000256" key="3">
    <source>
        <dbReference type="ARBA" id="ARBA00022461"/>
    </source>
</evidence>